<dbReference type="AlphaFoldDB" id="A0A8T0GLT7"/>
<dbReference type="Pfam" id="PF00560">
    <property type="entry name" value="LRR_1"/>
    <property type="match status" value="1"/>
</dbReference>
<dbReference type="InterPro" id="IPR001611">
    <property type="entry name" value="Leu-rich_rpt"/>
</dbReference>
<dbReference type="PANTHER" id="PTHR36766:SF64">
    <property type="entry name" value="OS12G0206100 PROTEIN"/>
    <property type="match status" value="1"/>
</dbReference>
<dbReference type="PRINTS" id="PR00364">
    <property type="entry name" value="DISEASERSIST"/>
</dbReference>
<gene>
    <name evidence="4" type="ORF">KC19_10G141600</name>
</gene>
<feature type="region of interest" description="Disordered" evidence="2">
    <location>
        <begin position="13"/>
        <end position="37"/>
    </location>
</feature>
<dbReference type="InterPro" id="IPR055414">
    <property type="entry name" value="LRR_R13L4/SHOC2-like"/>
</dbReference>
<comment type="caution">
    <text evidence="4">The sequence shown here is derived from an EMBL/GenBank/DDBJ whole genome shotgun (WGS) entry which is preliminary data.</text>
</comment>
<dbReference type="InterPro" id="IPR003593">
    <property type="entry name" value="AAA+_ATPase"/>
</dbReference>
<evidence type="ECO:0000256" key="2">
    <source>
        <dbReference type="SAM" id="MobiDB-lite"/>
    </source>
</evidence>
<protein>
    <recommendedName>
        <fullName evidence="3">AAA+ ATPase domain-containing protein</fullName>
    </recommendedName>
</protein>
<reference evidence="4" key="1">
    <citation type="submission" date="2020-06" db="EMBL/GenBank/DDBJ databases">
        <title>WGS assembly of Ceratodon purpureus strain R40.</title>
        <authorList>
            <person name="Carey S.B."/>
            <person name="Jenkins J."/>
            <person name="Shu S."/>
            <person name="Lovell J.T."/>
            <person name="Sreedasyam A."/>
            <person name="Maumus F."/>
            <person name="Tiley G.P."/>
            <person name="Fernandez-Pozo N."/>
            <person name="Barry K."/>
            <person name="Chen C."/>
            <person name="Wang M."/>
            <person name="Lipzen A."/>
            <person name="Daum C."/>
            <person name="Saski C.A."/>
            <person name="Payton A.C."/>
            <person name="Mcbreen J.C."/>
            <person name="Conrad R.E."/>
            <person name="Kollar L.M."/>
            <person name="Olsson S."/>
            <person name="Huttunen S."/>
            <person name="Landis J.B."/>
            <person name="Wickett N.J."/>
            <person name="Johnson M.G."/>
            <person name="Rensing S.A."/>
            <person name="Grimwood J."/>
            <person name="Schmutz J."/>
            <person name="Mcdaniel S.F."/>
        </authorList>
    </citation>
    <scope>NUCLEOTIDE SEQUENCE</scope>
    <source>
        <strain evidence="4">R40</strain>
    </source>
</reference>
<feature type="domain" description="AAA+ ATPase" evidence="3">
    <location>
        <begin position="321"/>
        <end position="463"/>
    </location>
</feature>
<dbReference type="PANTHER" id="PTHR36766">
    <property type="entry name" value="PLANT BROAD-SPECTRUM MILDEW RESISTANCE PROTEIN RPW8"/>
    <property type="match status" value="1"/>
</dbReference>
<evidence type="ECO:0000313" key="5">
    <source>
        <dbReference type="Proteomes" id="UP000822688"/>
    </source>
</evidence>
<dbReference type="GO" id="GO:0006952">
    <property type="term" value="P:defense response"/>
    <property type="evidence" value="ECO:0007669"/>
    <property type="project" value="UniProtKB-KW"/>
</dbReference>
<organism evidence="4 5">
    <name type="scientific">Ceratodon purpureus</name>
    <name type="common">Fire moss</name>
    <name type="synonym">Dicranum purpureum</name>
    <dbReference type="NCBI Taxonomy" id="3225"/>
    <lineage>
        <taxon>Eukaryota</taxon>
        <taxon>Viridiplantae</taxon>
        <taxon>Streptophyta</taxon>
        <taxon>Embryophyta</taxon>
        <taxon>Bryophyta</taxon>
        <taxon>Bryophytina</taxon>
        <taxon>Bryopsida</taxon>
        <taxon>Dicranidae</taxon>
        <taxon>Pseudoditrichales</taxon>
        <taxon>Ditrichaceae</taxon>
        <taxon>Ceratodon</taxon>
    </lineage>
</organism>
<dbReference type="InterPro" id="IPR002182">
    <property type="entry name" value="NB-ARC"/>
</dbReference>
<dbReference type="EMBL" id="CM026431">
    <property type="protein sequence ID" value="KAG0559953.1"/>
    <property type="molecule type" value="Genomic_DNA"/>
</dbReference>
<dbReference type="SUPFAM" id="SSF52047">
    <property type="entry name" value="RNI-like"/>
    <property type="match status" value="1"/>
</dbReference>
<dbReference type="InterPro" id="IPR029058">
    <property type="entry name" value="AB_hydrolase_fold"/>
</dbReference>
<keyword evidence="5" id="KW-1185">Reference proteome</keyword>
<dbReference type="InterPro" id="IPR042197">
    <property type="entry name" value="Apaf_helical"/>
</dbReference>
<dbReference type="GO" id="GO:0043531">
    <property type="term" value="F:ADP binding"/>
    <property type="evidence" value="ECO:0007669"/>
    <property type="project" value="InterPro"/>
</dbReference>
<evidence type="ECO:0000259" key="3">
    <source>
        <dbReference type="SMART" id="SM00382"/>
    </source>
</evidence>
<dbReference type="SUPFAM" id="SSF52058">
    <property type="entry name" value="L domain-like"/>
    <property type="match status" value="1"/>
</dbReference>
<dbReference type="InterPro" id="IPR032675">
    <property type="entry name" value="LRR_dom_sf"/>
</dbReference>
<accession>A0A8T0GLT7</accession>
<dbReference type="SUPFAM" id="SSF52540">
    <property type="entry name" value="P-loop containing nucleoside triphosphate hydrolases"/>
    <property type="match status" value="1"/>
</dbReference>
<dbReference type="SMART" id="SM00382">
    <property type="entry name" value="AAA"/>
    <property type="match status" value="1"/>
</dbReference>
<dbReference type="Gene3D" id="1.10.8.430">
    <property type="entry name" value="Helical domain of apoptotic protease-activating factors"/>
    <property type="match status" value="1"/>
</dbReference>
<keyword evidence="1" id="KW-0677">Repeat</keyword>
<dbReference type="SUPFAM" id="SSF53474">
    <property type="entry name" value="alpha/beta-Hydrolases"/>
    <property type="match status" value="1"/>
</dbReference>
<dbReference type="Gene3D" id="3.80.10.10">
    <property type="entry name" value="Ribonuclease Inhibitor"/>
    <property type="match status" value="3"/>
</dbReference>
<dbReference type="Gene3D" id="3.40.50.300">
    <property type="entry name" value="P-loop containing nucleotide triphosphate hydrolases"/>
    <property type="match status" value="1"/>
</dbReference>
<dbReference type="Gene3D" id="3.40.50.1820">
    <property type="entry name" value="alpha/beta hydrolase"/>
    <property type="match status" value="1"/>
</dbReference>
<name>A0A8T0GLT7_CERPU</name>
<dbReference type="Pfam" id="PF23598">
    <property type="entry name" value="LRR_14"/>
    <property type="match status" value="1"/>
</dbReference>
<evidence type="ECO:0000256" key="1">
    <source>
        <dbReference type="ARBA" id="ARBA00022737"/>
    </source>
</evidence>
<dbReference type="Proteomes" id="UP000822688">
    <property type="component" value="Chromosome 10"/>
</dbReference>
<proteinExistence type="predicted"/>
<sequence>MALNLGANIMDRRGTKRTRDDAASSSSAEGEKLSDRVYSLHEPEGKPEVEIIFIHGQSKQGISTPYEKGYWTTWLARDGSSDNCWPETWLAEKFPRARILSVSYDVNLALKSSESGTMDLYPVGETLVQEMVFPGVGIGQNGCPVVFVCHDVGGLIAKQIVVMAHDKFKRNTEIQKLSYNIKGFFFYATPHGGSKFVEMVSEIGRLNSRFEHIQREVFHNNWKFKVVLEAHATAHNWTLFTSKIVEEHSGRHVGYDNVLHVSTDHFDVCRPESTTSSSFLFLTEFISKVVQTQNKILSLPLPPRLAKVDDTLSSLSKKLENNSIVGLVGMGGIGKTTLSKVLFNSKMKHYEGSSYLDNVKAHGGNLISFHKQLFQDLCNEKWDEREDLEYHLRKIREQIMKKKVLVVIDDIGTRENLKQLQVLCAFKEGESGSKVIITCREWDILRGFMSDMSDIEIQEVVGLNKDEALKLFSYYAFQGFNGSHSIAEEERSRFDDQALEIVKACNGLPLSLEVIGQHLRRQNYLSGEMRLEMWKGALKRLKEADAIEGRQDKDERLWAKLRISYDVLNKQVQELFLSFACILSNLEDTNKNTIAWICDSLSDVQTLIDVSLIKVADNEIINKKSSETLLEQFDDRSDSWFSTIKDKLTMHDQLQDLGRRIVRDEAFKNLPKYIWDKNEIQELLEIKEDSSTLKGLSLIDVNKSWALELEEAMEDGRIQIRRFPQMQLLNLSQSASYAVNHIFKTYQMRPKQLKWLCLNDTDLEHFTILFEKGVIMGLRVLQLRRCRNLRTLPPSIAGLTSLTKLDLSSCGNLQYLPNEIGNLTELVEVDLSYCRSLVSLPNEIGNLTKLAEVDLSWCDSLVSLPTTLGNLKKLKWLNLKYCQKLEEIPTSVGQLTKLEYFSLKNCRSLHTMCTFEKEMPYLSKLNLKGCENLTSFESLGMLSRLQALDMSDCYILRISNMAESLGVMTRLQYLNLEDCGDWVEGAWTPGPGHFGTNASLPELEALWLPAFDPKLDCLPLCPRLQFLHLQCIYYYDVNSDDEDEDNDSDEDEALQESFGNSLGNLTQLQVLHMDGFPTVPPDSLSKLVRLEILSIEYCYDLVKLPESVCCLSQLRSLRLDGCTKLKYLPESLLRLTKLSELDLTSCHPILKLLEEEGDEGHNYGILKRLHSRGCKIKIGWDKEFTISEVEADEDDENKDQED</sequence>
<feature type="compositionally biased region" description="Basic and acidic residues" evidence="2">
    <location>
        <begin position="13"/>
        <end position="22"/>
    </location>
</feature>
<evidence type="ECO:0000313" key="4">
    <source>
        <dbReference type="EMBL" id="KAG0559953.1"/>
    </source>
</evidence>
<dbReference type="InterPro" id="IPR027417">
    <property type="entry name" value="P-loop_NTPase"/>
</dbReference>
<dbReference type="Pfam" id="PF00931">
    <property type="entry name" value="NB-ARC"/>
    <property type="match status" value="1"/>
</dbReference>